<evidence type="ECO:0000256" key="1">
    <source>
        <dbReference type="SAM" id="Phobius"/>
    </source>
</evidence>
<dbReference type="Proteomes" id="UP000886787">
    <property type="component" value="Unassembled WGS sequence"/>
</dbReference>
<dbReference type="AlphaFoldDB" id="A0A9D0ZI64"/>
<keyword evidence="1" id="KW-0472">Membrane</keyword>
<protein>
    <submittedName>
        <fullName evidence="2">EpsG family protein</fullName>
    </submittedName>
</protein>
<feature type="transmembrane region" description="Helical" evidence="1">
    <location>
        <begin position="248"/>
        <end position="264"/>
    </location>
</feature>
<keyword evidence="1" id="KW-0812">Transmembrane</keyword>
<feature type="transmembrane region" description="Helical" evidence="1">
    <location>
        <begin position="333"/>
        <end position="354"/>
    </location>
</feature>
<reference evidence="2" key="2">
    <citation type="journal article" date="2021" name="PeerJ">
        <title>Extensive microbial diversity within the chicken gut microbiome revealed by metagenomics and culture.</title>
        <authorList>
            <person name="Gilroy R."/>
            <person name="Ravi A."/>
            <person name="Getino M."/>
            <person name="Pursley I."/>
            <person name="Horton D.L."/>
            <person name="Alikhan N.F."/>
            <person name="Baker D."/>
            <person name="Gharbi K."/>
            <person name="Hall N."/>
            <person name="Watson M."/>
            <person name="Adriaenssens E.M."/>
            <person name="Foster-Nyarko E."/>
            <person name="Jarju S."/>
            <person name="Secka A."/>
            <person name="Antonio M."/>
            <person name="Oren A."/>
            <person name="Chaudhuri R.R."/>
            <person name="La Ragione R."/>
            <person name="Hildebrand F."/>
            <person name="Pallen M.J."/>
        </authorList>
    </citation>
    <scope>NUCLEOTIDE SEQUENCE</scope>
    <source>
        <strain evidence="2">ChiSjej1B19-3389</strain>
    </source>
</reference>
<dbReference type="InterPro" id="IPR049458">
    <property type="entry name" value="EpsG-like"/>
</dbReference>
<evidence type="ECO:0000313" key="2">
    <source>
        <dbReference type="EMBL" id="HIQ80878.1"/>
    </source>
</evidence>
<gene>
    <name evidence="2" type="ORF">IAD32_06300</name>
</gene>
<feature type="transmembrane region" description="Helical" evidence="1">
    <location>
        <begin position="6"/>
        <end position="22"/>
    </location>
</feature>
<organism evidence="2 3">
    <name type="scientific">Candidatus Scatavimonas merdigallinarum</name>
    <dbReference type="NCBI Taxonomy" id="2840914"/>
    <lineage>
        <taxon>Bacteria</taxon>
        <taxon>Bacillati</taxon>
        <taxon>Bacillota</taxon>
        <taxon>Clostridia</taxon>
        <taxon>Eubacteriales</taxon>
        <taxon>Oscillospiraceae</taxon>
        <taxon>Oscillospiraceae incertae sedis</taxon>
        <taxon>Candidatus Scatavimonas</taxon>
    </lineage>
</organism>
<feature type="transmembrane region" description="Helical" evidence="1">
    <location>
        <begin position="210"/>
        <end position="228"/>
    </location>
</feature>
<dbReference type="Pfam" id="PF14897">
    <property type="entry name" value="EpsG"/>
    <property type="match status" value="1"/>
</dbReference>
<feature type="transmembrane region" description="Helical" evidence="1">
    <location>
        <begin position="38"/>
        <end position="58"/>
    </location>
</feature>
<keyword evidence="1" id="KW-1133">Transmembrane helix</keyword>
<feature type="transmembrane region" description="Helical" evidence="1">
    <location>
        <begin position="108"/>
        <end position="126"/>
    </location>
</feature>
<comment type="caution">
    <text evidence="2">The sequence shown here is derived from an EMBL/GenBank/DDBJ whole genome shotgun (WGS) entry which is preliminary data.</text>
</comment>
<evidence type="ECO:0000313" key="3">
    <source>
        <dbReference type="Proteomes" id="UP000886787"/>
    </source>
</evidence>
<feature type="transmembrane region" description="Helical" evidence="1">
    <location>
        <begin position="176"/>
        <end position="198"/>
    </location>
</feature>
<sequence>MPIYWSILGVTAFLGVVSYYFPRPQLKLNTDNQQTTRLFFALLIFGYIIVICGLRGGIADTPVYVNHFNSLSNSFFDAFANIDTAEKGWGFWFLSGVFKSLISADAQVWLFAIAAVSGLCVMRALYKYSVDFPLTAFIFSATSTYIWMINGIRQFLVVAILFAFADWLFEKRTVRYIVLILLLSAVHNSVLVMIPVYFVVKFRPPWNKKILFFIVAILVCVFFADQFTDFFADATGYGDNMLKTGGSSFVRVVIAAVPCVLAFWKRRQIVRLDSPVMDICINMSVVTACFYLLASFTSGTYIGRIPIYFSMYSTLLLPWLLQKTFEKKERALLYALCIVCYVIYFMVDTSGYFYQSDVLGIPVC</sequence>
<reference evidence="2" key="1">
    <citation type="submission" date="2020-10" db="EMBL/GenBank/DDBJ databases">
        <authorList>
            <person name="Gilroy R."/>
        </authorList>
    </citation>
    <scope>NUCLEOTIDE SEQUENCE</scope>
    <source>
        <strain evidence="2">ChiSjej1B19-3389</strain>
    </source>
</reference>
<dbReference type="EMBL" id="DVFW01000028">
    <property type="protein sequence ID" value="HIQ80878.1"/>
    <property type="molecule type" value="Genomic_DNA"/>
</dbReference>
<accession>A0A9D0ZI64</accession>
<proteinExistence type="predicted"/>
<name>A0A9D0ZI64_9FIRM</name>
<feature type="transmembrane region" description="Helical" evidence="1">
    <location>
        <begin position="138"/>
        <end position="164"/>
    </location>
</feature>